<dbReference type="Gene3D" id="3.40.50.300">
    <property type="entry name" value="P-loop containing nucleotide triphosphate hydrolases"/>
    <property type="match status" value="1"/>
</dbReference>
<keyword evidence="1" id="KW-0614">Plasmid</keyword>
<dbReference type="EMBL" id="CP032331">
    <property type="protein sequence ID" value="QCO03439.1"/>
    <property type="molecule type" value="Genomic_DNA"/>
</dbReference>
<proteinExistence type="predicted"/>
<dbReference type="AlphaFoldDB" id="A0A4D8Q7H1"/>
<dbReference type="Proteomes" id="UP000298596">
    <property type="component" value="Plasmid p1"/>
</dbReference>
<reference evidence="1 2" key="1">
    <citation type="submission" date="2018-09" db="EMBL/GenBank/DDBJ databases">
        <title>Whole genome based analysis of evolution and adaptive divergence in Indian and Brazilian strains of Azospirillum brasilense.</title>
        <authorList>
            <person name="Singh C."/>
            <person name="Tripathi A.K."/>
        </authorList>
    </citation>
    <scope>NUCLEOTIDE SEQUENCE [LARGE SCALE GENOMIC DNA]</scope>
    <source>
        <strain evidence="1 2">MTCC4036</strain>
        <plasmid evidence="1 2">p1</plasmid>
    </source>
</reference>
<dbReference type="InterPro" id="IPR027417">
    <property type="entry name" value="P-loop_NTPase"/>
</dbReference>
<evidence type="ECO:0000313" key="1">
    <source>
        <dbReference type="EMBL" id="QCO03439.1"/>
    </source>
</evidence>
<geneLocation type="plasmid" evidence="1">
    <name>p1</name>
</geneLocation>
<organism evidence="1 2">
    <name type="scientific">Azospirillum brasilense</name>
    <dbReference type="NCBI Taxonomy" id="192"/>
    <lineage>
        <taxon>Bacteria</taxon>
        <taxon>Pseudomonadati</taxon>
        <taxon>Pseudomonadota</taxon>
        <taxon>Alphaproteobacteria</taxon>
        <taxon>Rhodospirillales</taxon>
        <taxon>Azospirillaceae</taxon>
        <taxon>Azospirillum</taxon>
    </lineage>
</organism>
<gene>
    <name evidence="1" type="ORF">D3867_15310</name>
</gene>
<evidence type="ECO:0000313" key="2">
    <source>
        <dbReference type="Proteomes" id="UP000298596"/>
    </source>
</evidence>
<evidence type="ECO:0008006" key="3">
    <source>
        <dbReference type="Google" id="ProtNLM"/>
    </source>
</evidence>
<accession>A0A4D8Q7H1</accession>
<name>A0A4D8Q7H1_AZOBR</name>
<sequence length="771" mass="84735">MDDLKVLYETEFAANFKEKWHANYLRTVNDAASLSEAEWKHPDFQMRLWDMDEVANIGLGRSVNVSSAATDSDVINALWEVKNLDLSGNVEMRAKQLDLAFERVMQRVHPKHNVRRPSARLVRIFAVLFPYDVLCLLDDRRIQALRRHLKMPVQRGLGLIGNHVIIRDELRRVVGRDQDVPTAVRHSMFAWYLWEQVIEPKEAGEPTATPLAVMVPPPEPTATDRPHVVLLPPAQQRKGMFFVADNLSLLLSILRAAEGGVGRDEMIAAIMAEASQLKANSAGQVLSQAVTLGLLTVDSGTYRPTEAGTALLEGENPANILAKVFLRNIYGFAILLDELRRADGPMTKSAIIDAVRACRPSWTTNQMPSMLTQWAMTLGLVRVAEHGGIMLTEDGDYWASGLPDDPAALEAMRGTAALNDDAEAGSSGELDAESELPAPALPPIDAILACFAEDPDLRSLVFSPDQIRLFHAALTALEGKRFVLLAGLSGTGKTSLARAYARACCDILGLPVKRHYQETAVLPDWTDPTGLLGFVNPLANPPAYQETETLRFLMAADSQRDQPFFLCLDEMNLARVEHYFAPFLSAMEGRSTRLSIHAAGDVVENVPTTIPWPRNLVIVGTVNMDETTHPFSDKVLDRAFTFEFWDVDLPGWRKRALAKGAEPALVGRVGDALEALYAALHPARRHFGYRACDEVLAFCQAFAGLDPAVALDAAVLAKVLPKIRGDDGGTLPKALEEARAVCSAHALKASADRLARMAEQLRAQGVVRFWS</sequence>
<protein>
    <recommendedName>
        <fullName evidence="3">AAA+ ATPase domain-containing protein</fullName>
    </recommendedName>
</protein>
<dbReference type="SUPFAM" id="SSF52540">
    <property type="entry name" value="P-loop containing nucleoside triphosphate hydrolases"/>
    <property type="match status" value="1"/>
</dbReference>